<keyword evidence="3" id="KW-1185">Reference proteome</keyword>
<dbReference type="Proteomes" id="UP000789831">
    <property type="component" value="Unassembled WGS sequence"/>
</dbReference>
<accession>A0A9N9ALU7</accession>
<reference evidence="2" key="1">
    <citation type="submission" date="2021-06" db="EMBL/GenBank/DDBJ databases">
        <authorList>
            <person name="Kallberg Y."/>
            <person name="Tangrot J."/>
            <person name="Rosling A."/>
        </authorList>
    </citation>
    <scope>NUCLEOTIDE SEQUENCE</scope>
    <source>
        <strain evidence="2">MT106</strain>
    </source>
</reference>
<evidence type="ECO:0000313" key="2">
    <source>
        <dbReference type="EMBL" id="CAG8535212.1"/>
    </source>
</evidence>
<feature type="compositionally biased region" description="Polar residues" evidence="1">
    <location>
        <begin position="1"/>
        <end position="10"/>
    </location>
</feature>
<dbReference type="AlphaFoldDB" id="A0A9N9ALU7"/>
<dbReference type="EMBL" id="CAJVPL010000858">
    <property type="protein sequence ID" value="CAG8535212.1"/>
    <property type="molecule type" value="Genomic_DNA"/>
</dbReference>
<evidence type="ECO:0000313" key="3">
    <source>
        <dbReference type="Proteomes" id="UP000789831"/>
    </source>
</evidence>
<dbReference type="OrthoDB" id="2365705at2759"/>
<comment type="caution">
    <text evidence="2">The sequence shown here is derived from an EMBL/GenBank/DDBJ whole genome shotgun (WGS) entry which is preliminary data.</text>
</comment>
<feature type="region of interest" description="Disordered" evidence="1">
    <location>
        <begin position="1"/>
        <end position="47"/>
    </location>
</feature>
<evidence type="ECO:0000256" key="1">
    <source>
        <dbReference type="SAM" id="MobiDB-lite"/>
    </source>
</evidence>
<proteinExistence type="predicted"/>
<name>A0A9N9ALU7_9GLOM</name>
<protein>
    <submittedName>
        <fullName evidence="2">8484_t:CDS:1</fullName>
    </submittedName>
</protein>
<organism evidence="2 3">
    <name type="scientific">Ambispora gerdemannii</name>
    <dbReference type="NCBI Taxonomy" id="144530"/>
    <lineage>
        <taxon>Eukaryota</taxon>
        <taxon>Fungi</taxon>
        <taxon>Fungi incertae sedis</taxon>
        <taxon>Mucoromycota</taxon>
        <taxon>Glomeromycotina</taxon>
        <taxon>Glomeromycetes</taxon>
        <taxon>Archaeosporales</taxon>
        <taxon>Ambisporaceae</taxon>
        <taxon>Ambispora</taxon>
    </lineage>
</organism>
<sequence length="338" mass="38087">MPPIQQQLSNIEAIEDIAPSSSSDPIENDNNNKDKNRRGGRRLPSIDTRASRVGVTNFINVIKNLHPGESRNYFPITQEALQEYIDSKRKALIKAGSLEQYLQHMQAYNIALGFGWQGQVFGPIIKKALDELRAHEEEIQKNQQVNVPLSNLNSIDSLQNLRQLYMNIASLNLPSQWGTVDTSHLHCRIGNSQHFGLTDELAFTRFWQAFVDNINEHDKQIQLVLYRDSSASASSSPQQIHAFGLTSETILKSVTIRSKVKIYKQKIAIGENTTFASLIAFATYKAMPPAGKQFVIRSIDESFEYIPEDLVKVVITGIEHADLLVTLEDVGPIDFDYF</sequence>
<gene>
    <name evidence="2" type="ORF">AGERDE_LOCUS5909</name>
</gene>